<dbReference type="Pfam" id="PF01702">
    <property type="entry name" value="TGT"/>
    <property type="match status" value="1"/>
</dbReference>
<evidence type="ECO:0000256" key="4">
    <source>
        <dbReference type="ARBA" id="ARBA00022694"/>
    </source>
</evidence>
<keyword evidence="3 7" id="KW-0808">Transferase</keyword>
<dbReference type="STRING" id="1307839.L21SP5_00897"/>
<keyword evidence="5 7" id="KW-0671">Queuosine biosynthesis</keyword>
<sequence>MLSFNLLSTDVRGKARAGVIRTDRGEIETPIFMPVGTVGTVKGVLGPVLTDDIKAQIILGNTYHLFLRPGNDVIQKAGGLHQFMNWKRPILTDSGGFQVFSLADNRKLSEEGVTFRSHIDGGKHFFSPENVVDTQRIIGSDIMMALDECPPGDADYQYAHKSLQLTQNWLKRGHAHFKKTNPLYGKHQAWFPIVQGAGYPDLRRSAARCVTDLGAEGNAIGGLSVGEPTDLMYEMIEVTNEVLPEDKPRYLMGVGTPANILEAIDRGVDMFDCVMPTRNGRNGMLFTSEGIINIKNKKWEHDYSPVDPNGTSWVDRYYSKAYLRHLFVSRELLGPQIASIHNLAFYLWLVKTAREKIIAGNFASWKSKMVQNVAQRI</sequence>
<dbReference type="PANTHER" id="PTHR46499:SF1">
    <property type="entry name" value="QUEUINE TRNA-RIBOSYLTRANSFERASE"/>
    <property type="match status" value="1"/>
</dbReference>
<dbReference type="FunFam" id="3.20.20.105:FF:000001">
    <property type="entry name" value="Queuine tRNA-ribosyltransferase"/>
    <property type="match status" value="1"/>
</dbReference>
<evidence type="ECO:0000256" key="6">
    <source>
        <dbReference type="ARBA" id="ARBA00050112"/>
    </source>
</evidence>
<evidence type="ECO:0000256" key="3">
    <source>
        <dbReference type="ARBA" id="ARBA00022679"/>
    </source>
</evidence>
<feature type="active site" description="Proton acceptor" evidence="7">
    <location>
        <position position="93"/>
    </location>
</feature>
<dbReference type="InterPro" id="IPR050076">
    <property type="entry name" value="ArchSynthase1/Queuine_TRR"/>
</dbReference>
<evidence type="ECO:0000313" key="10">
    <source>
        <dbReference type="Proteomes" id="UP000064893"/>
    </source>
</evidence>
<comment type="function">
    <text evidence="7">Catalyzes the base-exchange of a guanine (G) residue with the queuine precursor 7-aminomethyl-7-deazaguanine (PreQ1) at position 34 (anticodon wobble position) in tRNAs with GU(N) anticodons (tRNA-Asp, -Asn, -His and -Tyr). Catalysis occurs through a double-displacement mechanism. The nucleophile active site attacks the C1' of nucleotide 34 to detach the guanine base from the RNA, forming a covalent enzyme-RNA intermediate. The proton acceptor active site deprotonates the incoming PreQ1, allowing a nucleophilic attack on the C1' of the ribose to form the product. After dissociation, two additional enzymatic reactions on the tRNA convert PreQ1 to queuine (Q), resulting in the hypermodified nucleoside queuosine (7-(((4,5-cis-dihydroxy-2-cyclopenten-1-yl)amino)methyl)-7-deazaguanosine).</text>
</comment>
<dbReference type="SUPFAM" id="SSF51713">
    <property type="entry name" value="tRNA-guanine transglycosylase"/>
    <property type="match status" value="1"/>
</dbReference>
<feature type="region of interest" description="RNA binding; important for wobble base 34 recognition" evidence="7">
    <location>
        <begin position="277"/>
        <end position="281"/>
    </location>
</feature>
<evidence type="ECO:0000259" key="8">
    <source>
        <dbReference type="Pfam" id="PF01702"/>
    </source>
</evidence>
<dbReference type="Proteomes" id="UP000064893">
    <property type="component" value="Chromosome"/>
</dbReference>
<comment type="similarity">
    <text evidence="7">Belongs to the queuine tRNA-ribosyltransferase family.</text>
</comment>
<dbReference type="NCBIfam" id="TIGR00449">
    <property type="entry name" value="tgt_general"/>
    <property type="match status" value="1"/>
</dbReference>
<dbReference type="PANTHER" id="PTHR46499">
    <property type="entry name" value="QUEUINE TRNA-RIBOSYLTRANSFERASE"/>
    <property type="match status" value="1"/>
</dbReference>
<feature type="active site" description="Nucleophile" evidence="7">
    <location>
        <position position="272"/>
    </location>
</feature>
<dbReference type="RefSeq" id="WP_057952100.1">
    <property type="nucleotide sequence ID" value="NZ_CP013118.1"/>
</dbReference>
<reference evidence="9 10" key="1">
    <citation type="submission" date="2015-11" db="EMBL/GenBank/DDBJ databases">
        <title>Description and complete genome sequence of a novel strain predominating in hypersaline microbial mats and representing a new family of the Bacteriodetes phylum.</title>
        <authorList>
            <person name="Spring S."/>
            <person name="Bunk B."/>
            <person name="Sproer C."/>
            <person name="Klenk H.-P."/>
        </authorList>
    </citation>
    <scope>NUCLEOTIDE SEQUENCE [LARGE SCALE GENOMIC DNA]</scope>
    <source>
        <strain evidence="9 10">L21-Spi-D4</strain>
    </source>
</reference>
<dbReference type="NCBIfam" id="TIGR00430">
    <property type="entry name" value="Q_tRNA_tgt"/>
    <property type="match status" value="1"/>
</dbReference>
<feature type="domain" description="tRNA-guanine(15) transglycosylase-like" evidence="8">
    <location>
        <begin position="14"/>
        <end position="373"/>
    </location>
</feature>
<keyword evidence="4 7" id="KW-0819">tRNA processing</keyword>
<proteinExistence type="inferred from homology"/>
<dbReference type="EC" id="2.4.2.29" evidence="7"/>
<protein>
    <recommendedName>
        <fullName evidence="7">Queuine tRNA-ribosyltransferase</fullName>
        <ecNumber evidence="7">2.4.2.29</ecNumber>
    </recommendedName>
    <alternativeName>
        <fullName evidence="7">Guanine insertion enzyme</fullName>
    </alternativeName>
    <alternativeName>
        <fullName evidence="7">tRNA-guanine transglycosylase</fullName>
    </alternativeName>
</protein>
<gene>
    <name evidence="7 9" type="primary">tgt</name>
    <name evidence="9" type="ORF">L21SP5_00897</name>
</gene>
<dbReference type="OrthoDB" id="9805417at2"/>
<dbReference type="Gene3D" id="3.20.20.105">
    <property type="entry name" value="Queuine tRNA-ribosyltransferase-like"/>
    <property type="match status" value="1"/>
</dbReference>
<dbReference type="AlphaFoldDB" id="A0A0S2HX63"/>
<evidence type="ECO:0000256" key="5">
    <source>
        <dbReference type="ARBA" id="ARBA00022785"/>
    </source>
</evidence>
<name>A0A0S2HX63_9BACT</name>
<keyword evidence="2 7" id="KW-0328">Glycosyltransferase</keyword>
<feature type="binding site" evidence="7">
    <location>
        <begin position="93"/>
        <end position="97"/>
    </location>
    <ligand>
        <name>substrate</name>
    </ligand>
</feature>
<evidence type="ECO:0000256" key="7">
    <source>
        <dbReference type="HAMAP-Rule" id="MF_00168"/>
    </source>
</evidence>
<dbReference type="PATRIC" id="fig|1307839.3.peg.948"/>
<comment type="pathway">
    <text evidence="1 7">tRNA modification; tRNA-queuosine biosynthesis.</text>
</comment>
<dbReference type="HAMAP" id="MF_00168">
    <property type="entry name" value="Q_tRNA_Tgt"/>
    <property type="match status" value="1"/>
</dbReference>
<evidence type="ECO:0000256" key="2">
    <source>
        <dbReference type="ARBA" id="ARBA00022676"/>
    </source>
</evidence>
<feature type="binding site" evidence="7">
    <location>
        <position position="195"/>
    </location>
    <ligand>
        <name>substrate</name>
    </ligand>
</feature>
<feature type="binding site" evidence="7">
    <location>
        <position position="147"/>
    </location>
    <ligand>
        <name>substrate</name>
    </ligand>
</feature>
<dbReference type="GO" id="GO:0008616">
    <property type="term" value="P:tRNA queuosine(34) biosynthetic process"/>
    <property type="evidence" value="ECO:0007669"/>
    <property type="project" value="UniProtKB-UniRule"/>
</dbReference>
<dbReference type="UniPathway" id="UPA00392"/>
<dbReference type="GO" id="GO:0005829">
    <property type="term" value="C:cytosol"/>
    <property type="evidence" value="ECO:0007669"/>
    <property type="project" value="TreeGrafter"/>
</dbReference>
<feature type="region of interest" description="RNA binding" evidence="7">
    <location>
        <begin position="253"/>
        <end position="259"/>
    </location>
</feature>
<evidence type="ECO:0000313" key="9">
    <source>
        <dbReference type="EMBL" id="ALO14565.1"/>
    </source>
</evidence>
<feature type="binding site" evidence="7">
    <location>
        <position position="222"/>
    </location>
    <ligand>
        <name>substrate</name>
    </ligand>
</feature>
<dbReference type="KEGG" id="blq:L21SP5_00897"/>
<evidence type="ECO:0000256" key="1">
    <source>
        <dbReference type="ARBA" id="ARBA00004691"/>
    </source>
</evidence>
<comment type="catalytic activity">
    <reaction evidence="6 7">
        <text>7-aminomethyl-7-carbaguanine + guanosine(34) in tRNA = 7-aminomethyl-7-carbaguanosine(34) in tRNA + guanine</text>
        <dbReference type="Rhea" id="RHEA:24104"/>
        <dbReference type="Rhea" id="RHEA-COMP:10341"/>
        <dbReference type="Rhea" id="RHEA-COMP:10342"/>
        <dbReference type="ChEBI" id="CHEBI:16235"/>
        <dbReference type="ChEBI" id="CHEBI:58703"/>
        <dbReference type="ChEBI" id="CHEBI:74269"/>
        <dbReference type="ChEBI" id="CHEBI:82833"/>
        <dbReference type="EC" id="2.4.2.29"/>
    </reaction>
</comment>
<comment type="caution">
    <text evidence="7">Lacks conserved residue(s) required for the propagation of feature annotation.</text>
</comment>
<comment type="subunit">
    <text evidence="7">Homodimer. Within each dimer, one monomer is responsible for RNA recognition and catalysis, while the other monomer binds to the replacement base PreQ1.</text>
</comment>
<keyword evidence="10" id="KW-1185">Reference proteome</keyword>
<dbReference type="EMBL" id="CP013118">
    <property type="protein sequence ID" value="ALO14565.1"/>
    <property type="molecule type" value="Genomic_DNA"/>
</dbReference>
<dbReference type="InterPro" id="IPR004803">
    <property type="entry name" value="TGT"/>
</dbReference>
<organism evidence="9 10">
    <name type="scientific">Salinivirga cyanobacteriivorans</name>
    <dbReference type="NCBI Taxonomy" id="1307839"/>
    <lineage>
        <taxon>Bacteria</taxon>
        <taxon>Pseudomonadati</taxon>
        <taxon>Bacteroidota</taxon>
        <taxon>Bacteroidia</taxon>
        <taxon>Bacteroidales</taxon>
        <taxon>Salinivirgaceae</taxon>
        <taxon>Salinivirga</taxon>
    </lineage>
</organism>
<accession>A0A0S2HX63</accession>
<dbReference type="InterPro" id="IPR002616">
    <property type="entry name" value="tRNA_ribo_trans-like"/>
</dbReference>
<dbReference type="GO" id="GO:0008479">
    <property type="term" value="F:tRNA-guanosine(34) queuine transglycosylase activity"/>
    <property type="evidence" value="ECO:0007669"/>
    <property type="project" value="UniProtKB-UniRule"/>
</dbReference>
<dbReference type="InterPro" id="IPR036511">
    <property type="entry name" value="TGT-like_sf"/>
</dbReference>